<evidence type="ECO:0000313" key="2">
    <source>
        <dbReference type="Proteomes" id="UP000505210"/>
    </source>
</evidence>
<gene>
    <name evidence="1" type="ORF">HPC62_18375</name>
</gene>
<reference evidence="1 2" key="1">
    <citation type="submission" date="2020-05" db="EMBL/GenBank/DDBJ databases">
        <title>Complete genome sequence of of a novel Thermoleptolyngbya strain isolated from hot springs of Ganzi, Sichuan China.</title>
        <authorList>
            <person name="Tang J."/>
            <person name="Daroch M."/>
            <person name="Li L."/>
            <person name="Waleron K."/>
            <person name="Waleron M."/>
            <person name="Waleron M."/>
        </authorList>
    </citation>
    <scope>NUCLEOTIDE SEQUENCE [LARGE SCALE GENOMIC DNA]</scope>
    <source>
        <strain evidence="1 2">PKUAC-SCTA183</strain>
    </source>
</reference>
<dbReference type="Proteomes" id="UP000505210">
    <property type="component" value="Chromosome"/>
</dbReference>
<sequence>MVGTVVAELDVHSQRNCYFFTPEQMEKLQKEVAVSTVLEPGVYTLKIKSGTFSYRGLSGHSGEPLVLLWIYGGPFTNRDTGVSVGATWVSLNGYEDAVTLEVKGQTTVSAFFFDTYLEDNTGELFLTVAKH</sequence>
<proteinExistence type="predicted"/>
<keyword evidence="2" id="KW-1185">Reference proteome</keyword>
<protein>
    <submittedName>
        <fullName evidence="1">Uncharacterized protein</fullName>
    </submittedName>
</protein>
<evidence type="ECO:0000313" key="1">
    <source>
        <dbReference type="EMBL" id="QKD83896.1"/>
    </source>
</evidence>
<dbReference type="EMBL" id="CP053661">
    <property type="protein sequence ID" value="QKD83896.1"/>
    <property type="molecule type" value="Genomic_DNA"/>
</dbReference>
<organism evidence="1 2">
    <name type="scientific">Thermoleptolyngbya sichuanensis A183</name>
    <dbReference type="NCBI Taxonomy" id="2737172"/>
    <lineage>
        <taxon>Bacteria</taxon>
        <taxon>Bacillati</taxon>
        <taxon>Cyanobacteriota</taxon>
        <taxon>Cyanophyceae</taxon>
        <taxon>Oculatellales</taxon>
        <taxon>Oculatellaceae</taxon>
        <taxon>Thermoleptolyngbya</taxon>
        <taxon>Thermoleptolyngbya sichuanensis</taxon>
    </lineage>
</organism>
<dbReference type="AlphaFoldDB" id="A0A6M8BHN7"/>
<dbReference type="KEGG" id="theu:HPC62_18375"/>
<name>A0A6M8BHN7_9CYAN</name>
<accession>A0A6M8BHN7</accession>
<dbReference type="RefSeq" id="WP_172357974.1">
    <property type="nucleotide sequence ID" value="NZ_CP053661.1"/>
</dbReference>